<accession>M2B8N9</accession>
<dbReference type="AlphaFoldDB" id="M2B8N9"/>
<dbReference type="Proteomes" id="UP000011529">
    <property type="component" value="Unassembled WGS sequence"/>
</dbReference>
<protein>
    <submittedName>
        <fullName evidence="1">Uncharacterized protein</fullName>
    </submittedName>
</protein>
<sequence>MESNFNHSQNDSETVGVDDFTTIAAAEGVVDFRIDFLRDRTHAAVAQRELSETDMGSPEPFVIAIELVWTKLIFEQHHVTTLSNANQETPNERYFVRFKLDDYQTLTPR</sequence>
<name>M2B8N9_9BACT</name>
<keyword evidence="2" id="KW-1185">Reference proteome</keyword>
<proteinExistence type="predicted"/>
<dbReference type="EMBL" id="ANMO01000040">
    <property type="protein sequence ID" value="EMB18509.1"/>
    <property type="molecule type" value="Genomic_DNA"/>
</dbReference>
<comment type="caution">
    <text evidence="1">The sequence shown here is derived from an EMBL/GenBank/DDBJ whole genome shotgun (WGS) entry which is preliminary data.</text>
</comment>
<reference evidence="1" key="2">
    <citation type="journal article" date="2013" name="Mar. Genomics">
        <title>Expression of sulfatases in Rhodopirellula baltica and the diversity of sulfatases in the genus Rhodopirellula.</title>
        <authorList>
            <person name="Wegner C.E."/>
            <person name="Richter-Heitmann T."/>
            <person name="Klindworth A."/>
            <person name="Klockow C."/>
            <person name="Richter M."/>
            <person name="Achstetter T."/>
            <person name="Glockner F.O."/>
            <person name="Harder J."/>
        </authorList>
    </citation>
    <scope>NUCLEOTIDE SEQUENCE [LARGE SCALE GENOMIC DNA]</scope>
    <source>
        <strain evidence="1">6C</strain>
    </source>
</reference>
<evidence type="ECO:0000313" key="2">
    <source>
        <dbReference type="Proteomes" id="UP000011529"/>
    </source>
</evidence>
<gene>
    <name evidence="1" type="ORF">RE6C_00768</name>
</gene>
<organism evidence="1 2">
    <name type="scientific">Rhodopirellula europaea 6C</name>
    <dbReference type="NCBI Taxonomy" id="1263867"/>
    <lineage>
        <taxon>Bacteria</taxon>
        <taxon>Pseudomonadati</taxon>
        <taxon>Planctomycetota</taxon>
        <taxon>Planctomycetia</taxon>
        <taxon>Pirellulales</taxon>
        <taxon>Pirellulaceae</taxon>
        <taxon>Rhodopirellula</taxon>
    </lineage>
</organism>
<dbReference type="PATRIC" id="fig|1263867.3.peg.819"/>
<evidence type="ECO:0000313" key="1">
    <source>
        <dbReference type="EMBL" id="EMB18509.1"/>
    </source>
</evidence>
<reference evidence="1" key="1">
    <citation type="submission" date="2012-11" db="EMBL/GenBank/DDBJ databases">
        <title>Permanent draft genomes of Rhodopirellula europaea strain SH398 and 6C.</title>
        <authorList>
            <person name="Richter M."/>
            <person name="Richter-Heitmann T."/>
            <person name="Frank C."/>
            <person name="Harder J."/>
            <person name="Glockner F.O."/>
        </authorList>
    </citation>
    <scope>NUCLEOTIDE SEQUENCE</scope>
    <source>
        <strain evidence="1">6C</strain>
    </source>
</reference>